<dbReference type="SUPFAM" id="SSF55729">
    <property type="entry name" value="Acyl-CoA N-acyltransferases (Nat)"/>
    <property type="match status" value="1"/>
</dbReference>
<reference evidence="2 3" key="1">
    <citation type="submission" date="2019-03" db="EMBL/GenBank/DDBJ databases">
        <authorList>
            <person name="Jensen L."/>
            <person name="Storgaard J."/>
            <person name="Sulaj E."/>
            <person name="Schramm A."/>
            <person name="Marshall I.P.G."/>
        </authorList>
    </citation>
    <scope>NUCLEOTIDE SEQUENCE [LARGE SCALE GENOMIC DNA]</scope>
    <source>
        <strain evidence="2 3">2017H2G3</strain>
    </source>
</reference>
<dbReference type="RefSeq" id="WP_131238410.1">
    <property type="nucleotide sequence ID" value="NZ_SJTH01000054.1"/>
</dbReference>
<protein>
    <submittedName>
        <fullName evidence="2">GNAT family N-acetyltransferase</fullName>
    </submittedName>
</protein>
<evidence type="ECO:0000259" key="1">
    <source>
        <dbReference type="PROSITE" id="PS51186"/>
    </source>
</evidence>
<keyword evidence="2" id="KW-0808">Transferase</keyword>
<name>A0A4R1AP51_9BACI</name>
<accession>A0A4R1AP51</accession>
<dbReference type="STRING" id="1742358.GCA_001439605_00262"/>
<dbReference type="InterPro" id="IPR000182">
    <property type="entry name" value="GNAT_dom"/>
</dbReference>
<sequence>MIIREAKVEDAEGISRVHVDCWRTTYKNILPKTYLDSLSYGQRTEIWKKNITNAGNYVFVAENSKGEIVGFADGGKRETNTLKDTGDLTSIYILEQWQGQGIGTGLIKQLFLQFKKLGYETIFVEVLEDNKSRFFYEEMGAKFYKSEKMNIGGKELNLLVYRWNGLNSILSH</sequence>
<dbReference type="InterPro" id="IPR016181">
    <property type="entry name" value="Acyl_CoA_acyltransferase"/>
</dbReference>
<dbReference type="Proteomes" id="UP000293846">
    <property type="component" value="Unassembled WGS sequence"/>
</dbReference>
<dbReference type="PANTHER" id="PTHR43072">
    <property type="entry name" value="N-ACETYLTRANSFERASE"/>
    <property type="match status" value="1"/>
</dbReference>
<feature type="domain" description="N-acetyltransferase" evidence="1">
    <location>
        <begin position="1"/>
        <end position="163"/>
    </location>
</feature>
<dbReference type="Pfam" id="PF00583">
    <property type="entry name" value="Acetyltransf_1"/>
    <property type="match status" value="1"/>
</dbReference>
<organism evidence="2 3">
    <name type="scientific">Cytobacillus praedii</name>
    <dbReference type="NCBI Taxonomy" id="1742358"/>
    <lineage>
        <taxon>Bacteria</taxon>
        <taxon>Bacillati</taxon>
        <taxon>Bacillota</taxon>
        <taxon>Bacilli</taxon>
        <taxon>Bacillales</taxon>
        <taxon>Bacillaceae</taxon>
        <taxon>Cytobacillus</taxon>
    </lineage>
</organism>
<dbReference type="AlphaFoldDB" id="A0A4R1AP51"/>
<gene>
    <name evidence="2" type="ORF">E0Y62_23015</name>
</gene>
<dbReference type="OrthoDB" id="5292888at2"/>
<evidence type="ECO:0000313" key="2">
    <source>
        <dbReference type="EMBL" id="TCJ01668.1"/>
    </source>
</evidence>
<keyword evidence="3" id="KW-1185">Reference proteome</keyword>
<dbReference type="Gene3D" id="3.40.630.30">
    <property type="match status" value="1"/>
</dbReference>
<dbReference type="PROSITE" id="PS51186">
    <property type="entry name" value="GNAT"/>
    <property type="match status" value="1"/>
</dbReference>
<proteinExistence type="predicted"/>
<dbReference type="CDD" id="cd04301">
    <property type="entry name" value="NAT_SF"/>
    <property type="match status" value="1"/>
</dbReference>
<dbReference type="EMBL" id="SJTH01000054">
    <property type="protein sequence ID" value="TCJ01668.1"/>
    <property type="molecule type" value="Genomic_DNA"/>
</dbReference>
<comment type="caution">
    <text evidence="2">The sequence shown here is derived from an EMBL/GenBank/DDBJ whole genome shotgun (WGS) entry which is preliminary data.</text>
</comment>
<dbReference type="GO" id="GO:0016747">
    <property type="term" value="F:acyltransferase activity, transferring groups other than amino-acyl groups"/>
    <property type="evidence" value="ECO:0007669"/>
    <property type="project" value="InterPro"/>
</dbReference>
<evidence type="ECO:0000313" key="3">
    <source>
        <dbReference type="Proteomes" id="UP000293846"/>
    </source>
</evidence>